<dbReference type="Gene3D" id="3.30.110.90">
    <property type="entry name" value="Amidohydrolase"/>
    <property type="match status" value="1"/>
</dbReference>
<evidence type="ECO:0000313" key="3">
    <source>
        <dbReference type="EMBL" id="MFC3050505.1"/>
    </source>
</evidence>
<dbReference type="InterPro" id="IPR032466">
    <property type="entry name" value="Metal_Hydrolase"/>
</dbReference>
<dbReference type="SUPFAM" id="SSF51338">
    <property type="entry name" value="Composite domain of metallo-dependent hydrolases"/>
    <property type="match status" value="1"/>
</dbReference>
<dbReference type="InterPro" id="IPR011042">
    <property type="entry name" value="6-blade_b-propeller_TolB-like"/>
</dbReference>
<dbReference type="Pfam" id="PF07676">
    <property type="entry name" value="PD40"/>
    <property type="match status" value="1"/>
</dbReference>
<comment type="similarity">
    <text evidence="1">Belongs to the TolB family.</text>
</comment>
<dbReference type="Gene3D" id="3.20.20.140">
    <property type="entry name" value="Metal-dependent hydrolases"/>
    <property type="match status" value="1"/>
</dbReference>
<evidence type="ECO:0000256" key="1">
    <source>
        <dbReference type="ARBA" id="ARBA00009820"/>
    </source>
</evidence>
<dbReference type="InterPro" id="IPR011059">
    <property type="entry name" value="Metal-dep_hydrolase_composite"/>
</dbReference>
<dbReference type="SUPFAM" id="SSF82171">
    <property type="entry name" value="DPP6 N-terminal domain-like"/>
    <property type="match status" value="1"/>
</dbReference>
<dbReference type="SUPFAM" id="SSF69304">
    <property type="entry name" value="Tricorn protease N-terminal domain"/>
    <property type="match status" value="1"/>
</dbReference>
<dbReference type="Gene3D" id="2.120.10.30">
    <property type="entry name" value="TolB, C-terminal domain"/>
    <property type="match status" value="3"/>
</dbReference>
<evidence type="ECO:0000259" key="2">
    <source>
        <dbReference type="Pfam" id="PF01979"/>
    </source>
</evidence>
<sequence length="1101" mass="120460">MGSIISKIQYAGFLVLLVFLPMQAMANTALPLEPSRIIEFDTGEGTWISLDVSPDGKHIVFDLLGDIYLLNIKGGTAKAISTGMGFDTQPVFSPDGRRIAYVTDASGAENIWTMALDGRDKKQVSFQDTERALLSPEWSADGTYIYASLFRADVHGHALQRYNADGSGGVSQITTIKTETGTQSVNGAVASRDGQYLYYAHMAGGLELDVLEKWTIQRRNIATGAVDTLVAPVPTRLADPDGGTYFRPVISPDGTSLVYGTRYMGQTGLRIRNLENGDDRWLIYPVQHDQLQASHIQDILPRYTFMPDGKSLVLSKDGKIKRVDIATGSEATIAFKAHVAVGIGPNLKQDIRVETGPVQARLIQDAEQSPNGKKLVFSALGKVYVMALQDGALPQQIGPDDTPSFQPSWSPDGTKVVYVTWTARSAGHVWVAEAGSSAPPQRITTEADFYTHPVFSPDGKAIVVMRASNKARMHNYMEYGPVHKGSLLKYPLSGGQPEVLYSGEFGSKPLFSKVGDKTYLFTSAGLQQLEDGKLQQTLQVVGPGWYFMEGPAPVDGLKVSPDGKWALAQIAQQLYVVEVPADTEQPVTLIDPQVRYRKITDVGADYFDWADDGRTITWSIGSTFYRRPLSGVELFEPGSGNKNADSPEVGSAGLEAFKVTVEIPRDTPTGSVLLQGATIITEDSAGVLENADILVTDNKIAAIGTSGTLDVPDGTEIIDVQGRYIIPGMIDTHHHIADIRREIYDYEAWGPSAALAYGVTTLFDPSTLSIDMMSYTDLMDAGLMTGSRIYSTGPAIFSFNEFQSKDEIRQVLLRYRDHYRLRNLKMYKTGNRKVRQWFVEVAAELGMQPTTEGGLAMKHGLTQIIDGFAGHEHALPAVPLYKDVVELVSKSRVGYTLTLLITNGGYEGQDYFISRDDPQSDAKVNSFWPRFVINGKFYEQTWRSPSLYMFPATAESANRIVQAGGLLGIGAHGEAPGIGTHWEMEAHAMGGMKPADILHAATIGGAEIIGRQHDLGSLSVGKLADLVILSENPLVDIKNTRSITMVMKNGRLYEGDTLNELWPRKKTFQTTWFKEDGYIPEAATEALLHHQNIAAHYLACQ</sequence>
<keyword evidence="4" id="KW-1185">Reference proteome</keyword>
<name>A0ABV7D1C2_9PROT</name>
<evidence type="ECO:0000313" key="4">
    <source>
        <dbReference type="Proteomes" id="UP001595444"/>
    </source>
</evidence>
<reference evidence="4" key="1">
    <citation type="journal article" date="2019" name="Int. J. Syst. Evol. Microbiol.">
        <title>The Global Catalogue of Microorganisms (GCM) 10K type strain sequencing project: providing services to taxonomists for standard genome sequencing and annotation.</title>
        <authorList>
            <consortium name="The Broad Institute Genomics Platform"/>
            <consortium name="The Broad Institute Genome Sequencing Center for Infectious Disease"/>
            <person name="Wu L."/>
            <person name="Ma J."/>
        </authorList>
    </citation>
    <scope>NUCLEOTIDE SEQUENCE [LARGE SCALE GENOMIC DNA]</scope>
    <source>
        <strain evidence="4">KCTC 62164</strain>
    </source>
</reference>
<dbReference type="RefSeq" id="WP_194214885.1">
    <property type="nucleotide sequence ID" value="NZ_CP061205.1"/>
</dbReference>
<gene>
    <name evidence="3" type="ORF">ACFOKA_01160</name>
</gene>
<dbReference type="Gene3D" id="2.30.40.10">
    <property type="entry name" value="Urease, subunit C, domain 1"/>
    <property type="match status" value="2"/>
</dbReference>
<dbReference type="EMBL" id="JBHRSL010000001">
    <property type="protein sequence ID" value="MFC3050505.1"/>
    <property type="molecule type" value="Genomic_DNA"/>
</dbReference>
<dbReference type="Proteomes" id="UP001595444">
    <property type="component" value="Unassembled WGS sequence"/>
</dbReference>
<dbReference type="Pfam" id="PF01979">
    <property type="entry name" value="Amidohydro_1"/>
    <property type="match status" value="1"/>
</dbReference>
<dbReference type="Gene3D" id="1.20.58.520">
    <property type="entry name" value="Amidohydrolase"/>
    <property type="match status" value="1"/>
</dbReference>
<dbReference type="InterPro" id="IPR006680">
    <property type="entry name" value="Amidohydro-rel"/>
</dbReference>
<protein>
    <submittedName>
        <fullName evidence="3">Amidohydrolase family protein</fullName>
    </submittedName>
</protein>
<comment type="caution">
    <text evidence="3">The sequence shown here is derived from an EMBL/GenBank/DDBJ whole genome shotgun (WGS) entry which is preliminary data.</text>
</comment>
<dbReference type="PANTHER" id="PTHR36842">
    <property type="entry name" value="PROTEIN TOLB HOMOLOG"/>
    <property type="match status" value="1"/>
</dbReference>
<feature type="domain" description="Amidohydrolase-related" evidence="2">
    <location>
        <begin position="987"/>
        <end position="1052"/>
    </location>
</feature>
<dbReference type="SUPFAM" id="SSF51556">
    <property type="entry name" value="Metallo-dependent hydrolases"/>
    <property type="match status" value="1"/>
</dbReference>
<dbReference type="Pfam" id="PF26549">
    <property type="entry name" value="Tricorn_N"/>
    <property type="match status" value="1"/>
</dbReference>
<dbReference type="InterPro" id="IPR011659">
    <property type="entry name" value="WD40"/>
</dbReference>
<proteinExistence type="inferred from homology"/>
<accession>A0ABV7D1C2</accession>
<dbReference type="PANTHER" id="PTHR36842:SF1">
    <property type="entry name" value="PROTEIN TOLB"/>
    <property type="match status" value="1"/>
</dbReference>
<organism evidence="3 4">
    <name type="scientific">Kordiimonas pumila</name>
    <dbReference type="NCBI Taxonomy" id="2161677"/>
    <lineage>
        <taxon>Bacteria</taxon>
        <taxon>Pseudomonadati</taxon>
        <taxon>Pseudomonadota</taxon>
        <taxon>Alphaproteobacteria</taxon>
        <taxon>Kordiimonadales</taxon>
        <taxon>Kordiimonadaceae</taxon>
        <taxon>Kordiimonas</taxon>
    </lineage>
</organism>